<dbReference type="HOGENOM" id="CLU_591578_0_0_11"/>
<dbReference type="InterPro" id="IPR025241">
    <property type="entry name" value="DUF4190"/>
</dbReference>
<dbReference type="Pfam" id="PF13845">
    <property type="entry name" value="Septum_form"/>
    <property type="match status" value="1"/>
</dbReference>
<sequence>MPPGAHTQPVPGAPGGNPWAPTGVQQPWGTGGYPPPGAPGAPMYYPAPPRSLYTNNLAIASLIVGIVCCFFGFIGIGLGIGALRQIKRTGERGKGMAVTGIIAGTLGTLMFIGSLVNGDFNSDRFDEDSSSWSSSHGSGGTTSDLPLNSPFRLFSGQCFERGGPGVAKPVACTAQHFGETYWVQDVREKSGAYPGEDVMTAEAEEVCAEHLDSYVADTWAIPEPVITFYYYPDKAGWKFPATRRIVCFLGNEDKSTRTGSLQQRSSSLTSDQRQLLDATNQFDRAWGEGPDEDVEVEDDPQAFRQWATKMSAAATKQAGLLAAADWHTADKATVDRLVVKSRAAAAHFLAASRSTDLATLKRELNAADDNLGNQEIISLRRSLGLATQEEEPAKHNGGSNPV</sequence>
<protein>
    <submittedName>
        <fullName evidence="5">Uncharacterized protein</fullName>
    </submittedName>
</protein>
<evidence type="ECO:0000313" key="6">
    <source>
        <dbReference type="Proteomes" id="UP000027178"/>
    </source>
</evidence>
<feature type="region of interest" description="Disordered" evidence="1">
    <location>
        <begin position="1"/>
        <end position="35"/>
    </location>
</feature>
<reference evidence="5 6" key="1">
    <citation type="submission" date="2014-05" db="EMBL/GenBank/DDBJ databases">
        <title>Draft Genome Sequence of Kitasatospora cheerisanensis KCTC 2395.</title>
        <authorList>
            <person name="Nam D.H."/>
        </authorList>
    </citation>
    <scope>NUCLEOTIDE SEQUENCE [LARGE SCALE GENOMIC DNA]</scope>
    <source>
        <strain evidence="5 6">KCTC 2395</strain>
    </source>
</reference>
<keyword evidence="2" id="KW-0472">Membrane</keyword>
<feature type="region of interest" description="Disordered" evidence="1">
    <location>
        <begin position="383"/>
        <end position="402"/>
    </location>
</feature>
<dbReference type="AlphaFoldDB" id="A0A066YWX0"/>
<accession>A0A066YWX0</accession>
<name>A0A066YWX0_9ACTN</name>
<gene>
    <name evidence="5" type="ORF">KCH_56600</name>
</gene>
<keyword evidence="2" id="KW-0812">Transmembrane</keyword>
<evidence type="ECO:0000259" key="4">
    <source>
        <dbReference type="Pfam" id="PF13845"/>
    </source>
</evidence>
<dbReference type="eggNOG" id="ENOG5033A46">
    <property type="taxonomic scope" value="Bacteria"/>
</dbReference>
<evidence type="ECO:0000259" key="3">
    <source>
        <dbReference type="Pfam" id="PF13828"/>
    </source>
</evidence>
<feature type="domain" description="Septum formation-related" evidence="4">
    <location>
        <begin position="158"/>
        <end position="238"/>
    </location>
</feature>
<dbReference type="Proteomes" id="UP000027178">
    <property type="component" value="Unassembled WGS sequence"/>
</dbReference>
<feature type="transmembrane region" description="Helical" evidence="2">
    <location>
        <begin position="57"/>
        <end position="83"/>
    </location>
</feature>
<keyword evidence="2" id="KW-1133">Transmembrane helix</keyword>
<evidence type="ECO:0000313" key="5">
    <source>
        <dbReference type="EMBL" id="KDN82591.1"/>
    </source>
</evidence>
<feature type="domain" description="DUF4190" evidence="3">
    <location>
        <begin position="57"/>
        <end position="112"/>
    </location>
</feature>
<evidence type="ECO:0000256" key="1">
    <source>
        <dbReference type="SAM" id="MobiDB-lite"/>
    </source>
</evidence>
<keyword evidence="6" id="KW-1185">Reference proteome</keyword>
<dbReference type="InterPro" id="IPR026004">
    <property type="entry name" value="Septum_form"/>
</dbReference>
<evidence type="ECO:0000256" key="2">
    <source>
        <dbReference type="SAM" id="Phobius"/>
    </source>
</evidence>
<dbReference type="PATRIC" id="fig|1348663.4.peg.5480"/>
<comment type="caution">
    <text evidence="5">The sequence shown here is derived from an EMBL/GenBank/DDBJ whole genome shotgun (WGS) entry which is preliminary data.</text>
</comment>
<organism evidence="5 6">
    <name type="scientific">Kitasatospora cheerisanensis KCTC 2395</name>
    <dbReference type="NCBI Taxonomy" id="1348663"/>
    <lineage>
        <taxon>Bacteria</taxon>
        <taxon>Bacillati</taxon>
        <taxon>Actinomycetota</taxon>
        <taxon>Actinomycetes</taxon>
        <taxon>Kitasatosporales</taxon>
        <taxon>Streptomycetaceae</taxon>
        <taxon>Kitasatospora</taxon>
    </lineage>
</organism>
<dbReference type="Pfam" id="PF13828">
    <property type="entry name" value="DUF4190"/>
    <property type="match status" value="1"/>
</dbReference>
<dbReference type="EMBL" id="JNBY01000106">
    <property type="protein sequence ID" value="KDN82591.1"/>
    <property type="molecule type" value="Genomic_DNA"/>
</dbReference>
<proteinExistence type="predicted"/>
<feature type="transmembrane region" description="Helical" evidence="2">
    <location>
        <begin position="95"/>
        <end position="116"/>
    </location>
</feature>